<name>A0A2L1U570_9BACL</name>
<dbReference type="STRING" id="147375.BXP28_01705"/>
<accession>A0A2L1U570</accession>
<dbReference type="Proteomes" id="UP000239833">
    <property type="component" value="Chromosome"/>
</dbReference>
<organism evidence="2 3">
    <name type="scientific">Paenibacillus larvae subsp. larvae</name>
    <dbReference type="NCBI Taxonomy" id="147375"/>
    <lineage>
        <taxon>Bacteria</taxon>
        <taxon>Bacillati</taxon>
        <taxon>Bacillota</taxon>
        <taxon>Bacilli</taxon>
        <taxon>Bacillales</taxon>
        <taxon>Paenibacillaceae</taxon>
        <taxon>Paenibacillus</taxon>
    </lineage>
</organism>
<dbReference type="AlphaFoldDB" id="A0A2L1U570"/>
<evidence type="ECO:0000313" key="3">
    <source>
        <dbReference type="Proteomes" id="UP000239833"/>
    </source>
</evidence>
<dbReference type="EMBL" id="CP019655">
    <property type="protein sequence ID" value="AVF28038.1"/>
    <property type="molecule type" value="Genomic_DNA"/>
</dbReference>
<evidence type="ECO:0000313" key="2">
    <source>
        <dbReference type="EMBL" id="AVF28038.1"/>
    </source>
</evidence>
<sequence>MHFDHPSEHERPQGGSPFGFDYPPRPPYSNYPYAAPPRLPAKKKWLACLFSIMMPGTGQMYLGQMNRGLFIMFCLILDICAIVLSAVKLGNPALTTLFSLIVPIIYFYNVFETLQLADWVYYSRMFGGEEISDPTLRLTKMSHLGVILIMVGVFFFLASSKPSWLNIFFDILGSYLGGGILIGAGIVLLLWENRKNKEA</sequence>
<keyword evidence="1" id="KW-0812">Transmembrane</keyword>
<protein>
    <submittedName>
        <fullName evidence="2">Uncharacterized protein</fullName>
    </submittedName>
</protein>
<feature type="transmembrane region" description="Helical" evidence="1">
    <location>
        <begin position="171"/>
        <end position="191"/>
    </location>
</feature>
<feature type="transmembrane region" description="Helical" evidence="1">
    <location>
        <begin position="93"/>
        <end position="111"/>
    </location>
</feature>
<evidence type="ECO:0000256" key="1">
    <source>
        <dbReference type="SAM" id="Phobius"/>
    </source>
</evidence>
<proteinExistence type="predicted"/>
<dbReference type="RefSeq" id="WP_077995979.1">
    <property type="nucleotide sequence ID" value="NZ_CP019655.1"/>
</dbReference>
<dbReference type="GeneID" id="64220291"/>
<keyword evidence="1" id="KW-0472">Membrane</keyword>
<gene>
    <name evidence="2" type="ORF">ERICIII_03953</name>
</gene>
<feature type="transmembrane region" description="Helical" evidence="1">
    <location>
        <begin position="69"/>
        <end position="87"/>
    </location>
</feature>
<feature type="transmembrane region" description="Helical" evidence="1">
    <location>
        <begin position="141"/>
        <end position="159"/>
    </location>
</feature>
<keyword evidence="1" id="KW-1133">Transmembrane helix</keyword>
<reference evidence="3" key="1">
    <citation type="submission" date="2017-02" db="EMBL/GenBank/DDBJ databases">
        <title>Delineation of Paenibacillus larvae strains originating from foulbrood outbreaks.</title>
        <authorList>
            <person name="Beims H."/>
            <person name="Bunk B."/>
            <person name="Sproeer C."/>
            <person name="Mohr K.I."/>
            <person name="Pradella S."/>
            <person name="Guenther G."/>
            <person name="Rohde M."/>
            <person name="von der Ohe W."/>
            <person name="Steinert M."/>
        </authorList>
    </citation>
    <scope>NUCLEOTIDE SEQUENCE [LARGE SCALE GENOMIC DNA]</scope>
    <source>
        <strain evidence="3">Eric_III</strain>
    </source>
</reference>